<gene>
    <name evidence="2" type="ORF">TVAG_047790</name>
</gene>
<keyword evidence="1" id="KW-0812">Transmembrane</keyword>
<organism evidence="2 3">
    <name type="scientific">Trichomonas vaginalis (strain ATCC PRA-98 / G3)</name>
    <dbReference type="NCBI Taxonomy" id="412133"/>
    <lineage>
        <taxon>Eukaryota</taxon>
        <taxon>Metamonada</taxon>
        <taxon>Parabasalia</taxon>
        <taxon>Trichomonadida</taxon>
        <taxon>Trichomonadidae</taxon>
        <taxon>Trichomonas</taxon>
    </lineage>
</organism>
<keyword evidence="3" id="KW-1185">Reference proteome</keyword>
<keyword evidence="1" id="KW-1133">Transmembrane helix</keyword>
<dbReference type="KEGG" id="tva:4755973"/>
<dbReference type="OrthoDB" id="10651475at2759"/>
<feature type="transmembrane region" description="Helical" evidence="1">
    <location>
        <begin position="473"/>
        <end position="491"/>
    </location>
</feature>
<dbReference type="InParanoid" id="A2FAA4"/>
<reference evidence="2" key="2">
    <citation type="journal article" date="2007" name="Science">
        <title>Draft genome sequence of the sexually transmitted pathogen Trichomonas vaginalis.</title>
        <authorList>
            <person name="Carlton J.M."/>
            <person name="Hirt R.P."/>
            <person name="Silva J.C."/>
            <person name="Delcher A.L."/>
            <person name="Schatz M."/>
            <person name="Zhao Q."/>
            <person name="Wortman J.R."/>
            <person name="Bidwell S.L."/>
            <person name="Alsmark U.C.M."/>
            <person name="Besteiro S."/>
            <person name="Sicheritz-Ponten T."/>
            <person name="Noel C.J."/>
            <person name="Dacks J.B."/>
            <person name="Foster P.G."/>
            <person name="Simillion C."/>
            <person name="Van de Peer Y."/>
            <person name="Miranda-Saavedra D."/>
            <person name="Barton G.J."/>
            <person name="Westrop G.D."/>
            <person name="Mueller S."/>
            <person name="Dessi D."/>
            <person name="Fiori P.L."/>
            <person name="Ren Q."/>
            <person name="Paulsen I."/>
            <person name="Zhang H."/>
            <person name="Bastida-Corcuera F.D."/>
            <person name="Simoes-Barbosa A."/>
            <person name="Brown M.T."/>
            <person name="Hayes R.D."/>
            <person name="Mukherjee M."/>
            <person name="Okumura C.Y."/>
            <person name="Schneider R."/>
            <person name="Smith A.J."/>
            <person name="Vanacova S."/>
            <person name="Villalvazo M."/>
            <person name="Haas B.J."/>
            <person name="Pertea M."/>
            <person name="Feldblyum T.V."/>
            <person name="Utterback T.R."/>
            <person name="Shu C.L."/>
            <person name="Osoegawa K."/>
            <person name="de Jong P.J."/>
            <person name="Hrdy I."/>
            <person name="Horvathova L."/>
            <person name="Zubacova Z."/>
            <person name="Dolezal P."/>
            <person name="Malik S.B."/>
            <person name="Logsdon J.M. Jr."/>
            <person name="Henze K."/>
            <person name="Gupta A."/>
            <person name="Wang C.C."/>
            <person name="Dunne R.L."/>
            <person name="Upcroft J.A."/>
            <person name="Upcroft P."/>
            <person name="White O."/>
            <person name="Salzberg S.L."/>
            <person name="Tang P."/>
            <person name="Chiu C.-H."/>
            <person name="Lee Y.-S."/>
            <person name="Embley T.M."/>
            <person name="Coombs G.H."/>
            <person name="Mottram J.C."/>
            <person name="Tachezy J."/>
            <person name="Fraser-Liggett C.M."/>
            <person name="Johnson P.J."/>
        </authorList>
    </citation>
    <scope>NUCLEOTIDE SEQUENCE [LARGE SCALE GENOMIC DNA]</scope>
    <source>
        <strain evidence="2">G3</strain>
    </source>
</reference>
<dbReference type="SMR" id="A2FAA4"/>
<evidence type="ECO:0000313" key="2">
    <source>
        <dbReference type="EMBL" id="EAX98178.1"/>
    </source>
</evidence>
<evidence type="ECO:0000313" key="3">
    <source>
        <dbReference type="Proteomes" id="UP000001542"/>
    </source>
</evidence>
<protein>
    <submittedName>
        <fullName evidence="2">Uncharacterized protein</fullName>
    </submittedName>
</protein>
<sequence>MKTVILKYPGGKGKQLKKFKVAPATKGSAFRSFITRELNQFYDTDYFLLNLSNGFEILDESLPFSEITSEKKLPLQLVYSHTTVTYINSLEQKKSVNIDLKAPCERNIMQIINSPDAKYYAFAFRPSDDPTYLRITCKSMPLVFQGWYGEQLYLTRYILPTETGNIEDLYSHCVFSLKLSLSVMLPYDWVRSSIFRLIADGKSPKDISKQHLVDKIPHQIRLDDSLFAHGQKVLYEYQKISKEEAKRHFIEACTLFGGHCCYIDRVQMSIVGKWRILTTRYIYINPISIFVSKDFGANIIQKVTFTEIMHFSSEDDFVVLTFHNGTKWRLKSKNKAILLNILSDVKSIIPSRADQTLSHAFSKDKLLESAENFSLSDSQESQTEEEIQVSNVVQKLELEHATVTYNGISPLITPSASEKDKIFNVKPLLFRNLKCIQKVEIPDIVDDVQIDPVPDLSMANSDFLEWIASFHEFNAKPLIIILFLFFIILVLRKSLK</sequence>
<dbReference type="RefSeq" id="XP_001311108.1">
    <property type="nucleotide sequence ID" value="XM_001311107.1"/>
</dbReference>
<dbReference type="VEuPathDB" id="TrichDB:TVAG_047790"/>
<dbReference type="Proteomes" id="UP000001542">
    <property type="component" value="Unassembled WGS sequence"/>
</dbReference>
<reference evidence="2" key="1">
    <citation type="submission" date="2006-10" db="EMBL/GenBank/DDBJ databases">
        <authorList>
            <person name="Amadeo P."/>
            <person name="Zhao Q."/>
            <person name="Wortman J."/>
            <person name="Fraser-Liggett C."/>
            <person name="Carlton J."/>
        </authorList>
    </citation>
    <scope>NUCLEOTIDE SEQUENCE</scope>
    <source>
        <strain evidence="2">G3</strain>
    </source>
</reference>
<dbReference type="VEuPathDB" id="TrichDB:TVAGG3_0485680"/>
<dbReference type="AlphaFoldDB" id="A2FAA4"/>
<keyword evidence="1" id="KW-0472">Membrane</keyword>
<evidence type="ECO:0000256" key="1">
    <source>
        <dbReference type="SAM" id="Phobius"/>
    </source>
</evidence>
<accession>A2FAA4</accession>
<proteinExistence type="predicted"/>
<name>A2FAA4_TRIV3</name>
<dbReference type="EMBL" id="DS113685">
    <property type="protein sequence ID" value="EAX98178.1"/>
    <property type="molecule type" value="Genomic_DNA"/>
</dbReference>